<keyword evidence="5" id="KW-1185">Reference proteome</keyword>
<reference evidence="4" key="2">
    <citation type="submission" date="2021-10" db="EMBL/GenBank/DDBJ databases">
        <title>Phylogenomics reveals ancestral predisposition of the termite-cultivated fungus Termitomyces towards a domesticated lifestyle.</title>
        <authorList>
            <person name="Auxier B."/>
            <person name="Grum-Grzhimaylo A."/>
            <person name="Cardenas M.E."/>
            <person name="Lodge J.D."/>
            <person name="Laessoe T."/>
            <person name="Pedersen O."/>
            <person name="Smith M.E."/>
            <person name="Kuyper T.W."/>
            <person name="Franco-Molano E.A."/>
            <person name="Baroni T.J."/>
            <person name="Aanen D.K."/>
        </authorList>
    </citation>
    <scope>NUCLEOTIDE SEQUENCE</scope>
    <source>
        <strain evidence="4">AP01</strain>
        <tissue evidence="4">Mycelium</tissue>
    </source>
</reference>
<feature type="region of interest" description="Disordered" evidence="2">
    <location>
        <begin position="381"/>
        <end position="427"/>
    </location>
</feature>
<dbReference type="Pfam" id="PF00226">
    <property type="entry name" value="DnaJ"/>
    <property type="match status" value="1"/>
</dbReference>
<dbReference type="EMBL" id="JABCKV010000067">
    <property type="protein sequence ID" value="KAG5644526.1"/>
    <property type="molecule type" value="Genomic_DNA"/>
</dbReference>
<dbReference type="PRINTS" id="PR00625">
    <property type="entry name" value="JDOMAIN"/>
</dbReference>
<organism evidence="4 5">
    <name type="scientific">Asterophora parasitica</name>
    <dbReference type="NCBI Taxonomy" id="117018"/>
    <lineage>
        <taxon>Eukaryota</taxon>
        <taxon>Fungi</taxon>
        <taxon>Dikarya</taxon>
        <taxon>Basidiomycota</taxon>
        <taxon>Agaricomycotina</taxon>
        <taxon>Agaricomycetes</taxon>
        <taxon>Agaricomycetidae</taxon>
        <taxon>Agaricales</taxon>
        <taxon>Tricholomatineae</taxon>
        <taxon>Lyophyllaceae</taxon>
        <taxon>Asterophora</taxon>
    </lineage>
</organism>
<reference evidence="4" key="1">
    <citation type="submission" date="2020-07" db="EMBL/GenBank/DDBJ databases">
        <authorList>
            <person name="Nieuwenhuis M."/>
            <person name="Van De Peppel L.J.J."/>
        </authorList>
    </citation>
    <scope>NUCLEOTIDE SEQUENCE</scope>
    <source>
        <strain evidence="4">AP01</strain>
        <tissue evidence="4">Mycelium</tissue>
    </source>
</reference>
<accession>A0A9P7G789</accession>
<evidence type="ECO:0000313" key="4">
    <source>
        <dbReference type="EMBL" id="KAG5644526.1"/>
    </source>
</evidence>
<sequence>MPPNFYQILSVDSTVNEQGLKAAFRQFAKRHHPDRPGVGREGEQLFIMTRDVYEALKNPVVRFAYDRFGPDVLTWSQKCTTTREYIQYGLTQSSGYHIVVGAALIFWSLIGSSGSNPASFWRYTLYATLFAAEISLILSPSPSSATPSAPKLAGLLTTYTTHTPLHTLFPQRLIHQHILFLHQLFVFLSIALSRVVPVIINAFSSDEPPPQPAVTQRLLNDLTQLAAIADRETSIMIHTLLHSVASPASVAASPPSETAPPHEAISSFARPRHFEVPPGAFDFSDPRITPADAEPSFTAPATTADGKRGTHPLAKLTREIEELMIETNIKKDDGPLRSVWEAAVLRGRSLHGAVAPVQDVEDHEAEVSPRRNFWEAPEAVAGTDRVGPGTDRARRDANFVDEREVTIPGLERPASPRRADRAGRINH</sequence>
<dbReference type="CDD" id="cd06257">
    <property type="entry name" value="DnaJ"/>
    <property type="match status" value="1"/>
</dbReference>
<dbReference type="GO" id="GO:0051787">
    <property type="term" value="F:misfolded protein binding"/>
    <property type="evidence" value="ECO:0007669"/>
    <property type="project" value="TreeGrafter"/>
</dbReference>
<dbReference type="GO" id="GO:0005783">
    <property type="term" value="C:endoplasmic reticulum"/>
    <property type="evidence" value="ECO:0007669"/>
    <property type="project" value="TreeGrafter"/>
</dbReference>
<keyword evidence="1" id="KW-0143">Chaperone</keyword>
<dbReference type="Proteomes" id="UP000775547">
    <property type="component" value="Unassembled WGS sequence"/>
</dbReference>
<feature type="compositionally biased region" description="Basic and acidic residues" evidence="2">
    <location>
        <begin position="417"/>
        <end position="427"/>
    </location>
</feature>
<dbReference type="AlphaFoldDB" id="A0A9P7G789"/>
<evidence type="ECO:0000256" key="1">
    <source>
        <dbReference type="ARBA" id="ARBA00023186"/>
    </source>
</evidence>
<dbReference type="SMART" id="SM00271">
    <property type="entry name" value="DnaJ"/>
    <property type="match status" value="1"/>
</dbReference>
<dbReference type="Gene3D" id="1.10.287.110">
    <property type="entry name" value="DnaJ domain"/>
    <property type="match status" value="1"/>
</dbReference>
<gene>
    <name evidence="4" type="ORF">DXG03_008268</name>
</gene>
<dbReference type="SUPFAM" id="SSF46565">
    <property type="entry name" value="Chaperone J-domain"/>
    <property type="match status" value="1"/>
</dbReference>
<dbReference type="GO" id="GO:0036503">
    <property type="term" value="P:ERAD pathway"/>
    <property type="evidence" value="ECO:0007669"/>
    <property type="project" value="TreeGrafter"/>
</dbReference>
<feature type="domain" description="J" evidence="3">
    <location>
        <begin position="4"/>
        <end position="69"/>
    </location>
</feature>
<dbReference type="InterPro" id="IPR051948">
    <property type="entry name" value="Hsp70_co-chaperone_J-domain"/>
</dbReference>
<dbReference type="PANTHER" id="PTHR44360:SF1">
    <property type="entry name" value="DNAJ HOMOLOG SUBFAMILY B MEMBER 9"/>
    <property type="match status" value="1"/>
</dbReference>
<evidence type="ECO:0000313" key="5">
    <source>
        <dbReference type="Proteomes" id="UP000775547"/>
    </source>
</evidence>
<proteinExistence type="predicted"/>
<dbReference type="OrthoDB" id="10250354at2759"/>
<evidence type="ECO:0000259" key="3">
    <source>
        <dbReference type="PROSITE" id="PS50076"/>
    </source>
</evidence>
<protein>
    <recommendedName>
        <fullName evidence="3">J domain-containing protein</fullName>
    </recommendedName>
</protein>
<evidence type="ECO:0000256" key="2">
    <source>
        <dbReference type="SAM" id="MobiDB-lite"/>
    </source>
</evidence>
<dbReference type="InterPro" id="IPR036869">
    <property type="entry name" value="J_dom_sf"/>
</dbReference>
<name>A0A9P7G789_9AGAR</name>
<feature type="compositionally biased region" description="Basic and acidic residues" evidence="2">
    <location>
        <begin position="391"/>
        <end position="405"/>
    </location>
</feature>
<dbReference type="PROSITE" id="PS50076">
    <property type="entry name" value="DNAJ_2"/>
    <property type="match status" value="1"/>
</dbReference>
<dbReference type="InterPro" id="IPR001623">
    <property type="entry name" value="DnaJ_domain"/>
</dbReference>
<comment type="caution">
    <text evidence="4">The sequence shown here is derived from an EMBL/GenBank/DDBJ whole genome shotgun (WGS) entry which is preliminary data.</text>
</comment>
<dbReference type="GO" id="GO:0051087">
    <property type="term" value="F:protein-folding chaperone binding"/>
    <property type="evidence" value="ECO:0007669"/>
    <property type="project" value="TreeGrafter"/>
</dbReference>
<dbReference type="PANTHER" id="PTHR44360">
    <property type="entry name" value="DNAJ HOMOLOG SUBFAMILY B MEMBER 9"/>
    <property type="match status" value="1"/>
</dbReference>